<evidence type="ECO:0000313" key="2">
    <source>
        <dbReference type="Proteomes" id="UP001054837"/>
    </source>
</evidence>
<reference evidence="1 2" key="1">
    <citation type="submission" date="2021-06" db="EMBL/GenBank/DDBJ databases">
        <title>Caerostris darwini draft genome.</title>
        <authorList>
            <person name="Kono N."/>
            <person name="Arakawa K."/>
        </authorList>
    </citation>
    <scope>NUCLEOTIDE SEQUENCE [LARGE SCALE GENOMIC DNA]</scope>
</reference>
<gene>
    <name evidence="1" type="ORF">CDAR_380891</name>
</gene>
<sequence length="112" mass="13006">MPLPLPEVRFVDVQGILKAEFLHAFHLQRVQLTLTDDHPEHVRFAQWYLQQSTQDITPQPEVIRVDVQGSRRPGGWKMTSDNSIISEITLKQLHLWLCDVRRSGTLHKNDSI</sequence>
<keyword evidence="2" id="KW-1185">Reference proteome</keyword>
<accession>A0AAV4RZ13</accession>
<proteinExistence type="predicted"/>
<dbReference type="EMBL" id="BPLQ01007001">
    <property type="protein sequence ID" value="GIY26985.1"/>
    <property type="molecule type" value="Genomic_DNA"/>
</dbReference>
<dbReference type="AlphaFoldDB" id="A0AAV4RZ13"/>
<dbReference type="Proteomes" id="UP001054837">
    <property type="component" value="Unassembled WGS sequence"/>
</dbReference>
<comment type="caution">
    <text evidence="1">The sequence shown here is derived from an EMBL/GenBank/DDBJ whole genome shotgun (WGS) entry which is preliminary data.</text>
</comment>
<protein>
    <submittedName>
        <fullName evidence="1">Uncharacterized protein</fullName>
    </submittedName>
</protein>
<evidence type="ECO:0000313" key="1">
    <source>
        <dbReference type="EMBL" id="GIY26985.1"/>
    </source>
</evidence>
<name>A0AAV4RZ13_9ARAC</name>
<organism evidence="1 2">
    <name type="scientific">Caerostris darwini</name>
    <dbReference type="NCBI Taxonomy" id="1538125"/>
    <lineage>
        <taxon>Eukaryota</taxon>
        <taxon>Metazoa</taxon>
        <taxon>Ecdysozoa</taxon>
        <taxon>Arthropoda</taxon>
        <taxon>Chelicerata</taxon>
        <taxon>Arachnida</taxon>
        <taxon>Araneae</taxon>
        <taxon>Araneomorphae</taxon>
        <taxon>Entelegynae</taxon>
        <taxon>Araneoidea</taxon>
        <taxon>Araneidae</taxon>
        <taxon>Caerostris</taxon>
    </lineage>
</organism>